<evidence type="ECO:0000313" key="2">
    <source>
        <dbReference type="Proteomes" id="UP000655225"/>
    </source>
</evidence>
<protein>
    <submittedName>
        <fullName evidence="1">Uncharacterized protein</fullName>
    </submittedName>
</protein>
<evidence type="ECO:0000313" key="1">
    <source>
        <dbReference type="EMBL" id="KAF8400091.1"/>
    </source>
</evidence>
<comment type="caution">
    <text evidence="1">The sequence shown here is derived from an EMBL/GenBank/DDBJ whole genome shotgun (WGS) entry which is preliminary data.</text>
</comment>
<dbReference type="AlphaFoldDB" id="A0A834Z743"/>
<organism evidence="1 2">
    <name type="scientific">Tetracentron sinense</name>
    <name type="common">Spur-leaf</name>
    <dbReference type="NCBI Taxonomy" id="13715"/>
    <lineage>
        <taxon>Eukaryota</taxon>
        <taxon>Viridiplantae</taxon>
        <taxon>Streptophyta</taxon>
        <taxon>Embryophyta</taxon>
        <taxon>Tracheophyta</taxon>
        <taxon>Spermatophyta</taxon>
        <taxon>Magnoliopsida</taxon>
        <taxon>Trochodendrales</taxon>
        <taxon>Trochodendraceae</taxon>
        <taxon>Tetracentron</taxon>
    </lineage>
</organism>
<dbReference type="EMBL" id="JABCRI010000010">
    <property type="protein sequence ID" value="KAF8400091.1"/>
    <property type="molecule type" value="Genomic_DNA"/>
</dbReference>
<accession>A0A834Z743</accession>
<keyword evidence="2" id="KW-1185">Reference proteome</keyword>
<name>A0A834Z743_TETSI</name>
<sequence>MCKDKVWACFKQQALCNRDEGDKAEMHNLHGYNEGGDFYCVWACLLQALHYQCHLGSEQMPNLPK</sequence>
<proteinExistence type="predicted"/>
<gene>
    <name evidence="1" type="ORF">HHK36_015966</name>
</gene>
<dbReference type="Proteomes" id="UP000655225">
    <property type="component" value="Unassembled WGS sequence"/>
</dbReference>
<reference evidence="1 2" key="1">
    <citation type="submission" date="2020-04" db="EMBL/GenBank/DDBJ databases">
        <title>Plant Genome Project.</title>
        <authorList>
            <person name="Zhang R.-G."/>
        </authorList>
    </citation>
    <scope>NUCLEOTIDE SEQUENCE [LARGE SCALE GENOMIC DNA]</scope>
    <source>
        <strain evidence="1">YNK0</strain>
        <tissue evidence="1">Leaf</tissue>
    </source>
</reference>